<dbReference type="NCBIfam" id="TIGR01027">
    <property type="entry name" value="proB"/>
    <property type="match status" value="1"/>
</dbReference>
<dbReference type="GO" id="GO:0005829">
    <property type="term" value="C:cytosol"/>
    <property type="evidence" value="ECO:0007669"/>
    <property type="project" value="TreeGrafter"/>
</dbReference>
<keyword evidence="5 8" id="KW-0547">Nucleotide-binding</keyword>
<comment type="function">
    <text evidence="8">Catalyzes the transfer of a phosphate group to glutamate to form L-glutamate 5-phosphate.</text>
</comment>
<comment type="pathway">
    <text evidence="8">Amino-acid biosynthesis; L-proline biosynthesis; L-glutamate 5-semialdehyde from L-glutamate: step 1/2.</text>
</comment>
<dbReference type="SUPFAM" id="SSF88697">
    <property type="entry name" value="PUA domain-like"/>
    <property type="match status" value="1"/>
</dbReference>
<keyword evidence="3 8" id="KW-0641">Proline biosynthesis</keyword>
<evidence type="ECO:0000256" key="1">
    <source>
        <dbReference type="ARBA" id="ARBA00022490"/>
    </source>
</evidence>
<evidence type="ECO:0000313" key="10">
    <source>
        <dbReference type="EMBL" id="CRH07233.1"/>
    </source>
</evidence>
<dbReference type="InterPro" id="IPR019797">
    <property type="entry name" value="Glutamate_5-kinase_CS"/>
</dbReference>
<dbReference type="PROSITE" id="PS50890">
    <property type="entry name" value="PUA"/>
    <property type="match status" value="1"/>
</dbReference>
<keyword evidence="2 8" id="KW-0028">Amino-acid biosynthesis</keyword>
<protein>
    <recommendedName>
        <fullName evidence="8">Glutamate 5-kinase</fullName>
        <ecNumber evidence="8">2.7.2.11</ecNumber>
    </recommendedName>
    <alternativeName>
        <fullName evidence="8">Gamma-glutamyl kinase</fullName>
        <shortName evidence="8">GK</shortName>
    </alternativeName>
</protein>
<evidence type="ECO:0000256" key="6">
    <source>
        <dbReference type="ARBA" id="ARBA00022777"/>
    </source>
</evidence>
<dbReference type="EMBL" id="LO017727">
    <property type="protein sequence ID" value="CRH07233.1"/>
    <property type="molecule type" value="Genomic_DNA"/>
</dbReference>
<feature type="binding site" evidence="8">
    <location>
        <begin position="220"/>
        <end position="226"/>
    </location>
    <ligand>
        <name>ATP</name>
        <dbReference type="ChEBI" id="CHEBI:30616"/>
    </ligand>
</feature>
<feature type="binding site" evidence="8">
    <location>
        <begin position="178"/>
        <end position="179"/>
    </location>
    <ligand>
        <name>ATP</name>
        <dbReference type="ChEBI" id="CHEBI:30616"/>
    </ligand>
</feature>
<accession>A0A1S7LLF0</accession>
<dbReference type="InterPro" id="IPR036974">
    <property type="entry name" value="PUA_sf"/>
</dbReference>
<dbReference type="CDD" id="cd04242">
    <property type="entry name" value="AAK_G5K_ProB"/>
    <property type="match status" value="1"/>
</dbReference>
<feature type="binding site" evidence="8">
    <location>
        <position position="158"/>
    </location>
    <ligand>
        <name>substrate</name>
    </ligand>
</feature>
<evidence type="ECO:0000256" key="2">
    <source>
        <dbReference type="ARBA" id="ARBA00022605"/>
    </source>
</evidence>
<dbReference type="InterPro" id="IPR041739">
    <property type="entry name" value="G5K_ProB"/>
</dbReference>
<dbReference type="Gene3D" id="2.30.130.10">
    <property type="entry name" value="PUA domain"/>
    <property type="match status" value="1"/>
</dbReference>
<reference evidence="10" key="1">
    <citation type="submission" date="2015-04" db="EMBL/GenBank/DDBJ databases">
        <authorList>
            <person name="Syromyatnikov M.Y."/>
            <person name="Popov V.N."/>
        </authorList>
    </citation>
    <scope>NUCLEOTIDE SEQUENCE</scope>
    <source>
        <strain evidence="10">MO-1</strain>
    </source>
</reference>
<gene>
    <name evidence="8 10" type="primary">proB</name>
    <name evidence="10" type="ORF">MAGMO_3091</name>
</gene>
<evidence type="ECO:0000256" key="4">
    <source>
        <dbReference type="ARBA" id="ARBA00022679"/>
    </source>
</evidence>
<keyword evidence="4 8" id="KW-0808">Transferase</keyword>
<dbReference type="Pfam" id="PF01472">
    <property type="entry name" value="PUA"/>
    <property type="match status" value="1"/>
</dbReference>
<comment type="similarity">
    <text evidence="8">Belongs to the glutamate 5-kinase family.</text>
</comment>
<dbReference type="Gene3D" id="3.40.1160.10">
    <property type="entry name" value="Acetylglutamate kinase-like"/>
    <property type="match status" value="1"/>
</dbReference>
<keyword evidence="6 8" id="KW-0418">Kinase</keyword>
<dbReference type="EC" id="2.7.2.11" evidence="8"/>
<dbReference type="PANTHER" id="PTHR43654">
    <property type="entry name" value="GLUTAMATE 5-KINASE"/>
    <property type="match status" value="1"/>
</dbReference>
<dbReference type="InterPro" id="IPR005715">
    <property type="entry name" value="Glu_5kinase/COase_Synthase"/>
</dbReference>
<dbReference type="CDD" id="cd21157">
    <property type="entry name" value="PUA_G5K"/>
    <property type="match status" value="1"/>
</dbReference>
<dbReference type="FunFam" id="3.40.1160.10:FF:000018">
    <property type="entry name" value="Glutamate 5-kinase"/>
    <property type="match status" value="1"/>
</dbReference>
<evidence type="ECO:0000259" key="9">
    <source>
        <dbReference type="SMART" id="SM00359"/>
    </source>
</evidence>
<dbReference type="PIRSF" id="PIRSF000729">
    <property type="entry name" value="GK"/>
    <property type="match status" value="1"/>
</dbReference>
<dbReference type="SMART" id="SM00359">
    <property type="entry name" value="PUA"/>
    <property type="match status" value="1"/>
</dbReference>
<dbReference type="SUPFAM" id="SSF53633">
    <property type="entry name" value="Carbamate kinase-like"/>
    <property type="match status" value="1"/>
</dbReference>
<sequence>MPVEQTPWHQVQHARRIVVKIGSNLLTHEKGLRREWIAERCREIAALKAEGREVVVVTSGSVAAGMSRLGLGRKPMSVPEKQAAAAAGQGELMRVYEEGFAHYDLHTGQILLTRDDVANRRRYLNARDTLETLLSLGLVPIVNENDSVVVAEIRFGDNDTLGALVAGLVEADLLILLSDVDGLYSADPRKDPDAKQLELVSQVTPEIEALAGESGSSVGSGGMITKLKAATMAARTGCQTVLASGFEASPIDRVMRHGPVGTLFQAQGDPISSRKRWIANGVKSEGEVYLDAGAVAALRRGKSLLAKGVVNVEGVFDRGAAVFCCDPSGARIAKGLINYHSDHMRSIQGLHSREIESTLGFIVDEEVIHRDNMVPLEQPE</sequence>
<proteinExistence type="inferred from homology"/>
<dbReference type="PROSITE" id="PS00902">
    <property type="entry name" value="GLUTAMATE_5_KINASE"/>
    <property type="match status" value="1"/>
</dbReference>
<organism evidence="10">
    <name type="scientific">Magnetococcus massalia (strain MO-1)</name>
    <dbReference type="NCBI Taxonomy" id="451514"/>
    <lineage>
        <taxon>Bacteria</taxon>
        <taxon>Pseudomonadati</taxon>
        <taxon>Pseudomonadota</taxon>
        <taxon>Magnetococcia</taxon>
        <taxon>Magnetococcales</taxon>
        <taxon>Magnetococcaceae</taxon>
        <taxon>Magnetococcus</taxon>
    </lineage>
</organism>
<dbReference type="HAMAP" id="MF_00456">
    <property type="entry name" value="ProB"/>
    <property type="match status" value="1"/>
</dbReference>
<dbReference type="InterPro" id="IPR001057">
    <property type="entry name" value="Glu/AcGlu_kinase"/>
</dbReference>
<feature type="binding site" evidence="8">
    <location>
        <position position="59"/>
    </location>
    <ligand>
        <name>substrate</name>
    </ligand>
</feature>
<dbReference type="InterPro" id="IPR036393">
    <property type="entry name" value="AceGlu_kinase-like_sf"/>
</dbReference>
<dbReference type="PRINTS" id="PR00474">
    <property type="entry name" value="GLU5KINASE"/>
</dbReference>
<evidence type="ECO:0000256" key="7">
    <source>
        <dbReference type="ARBA" id="ARBA00022840"/>
    </source>
</evidence>
<keyword evidence="1 8" id="KW-0963">Cytoplasm</keyword>
<dbReference type="UniPathway" id="UPA00098">
    <property type="reaction ID" value="UER00359"/>
</dbReference>
<dbReference type="InterPro" id="IPR001048">
    <property type="entry name" value="Asp/Glu/Uridylate_kinase"/>
</dbReference>
<dbReference type="Pfam" id="PF00696">
    <property type="entry name" value="AA_kinase"/>
    <property type="match status" value="1"/>
</dbReference>
<dbReference type="InterPro" id="IPR015947">
    <property type="entry name" value="PUA-like_sf"/>
</dbReference>
<feature type="domain" description="PUA" evidence="9">
    <location>
        <begin position="286"/>
        <end position="368"/>
    </location>
</feature>
<dbReference type="InterPro" id="IPR011529">
    <property type="entry name" value="Glu_5kinase"/>
</dbReference>
<dbReference type="PANTHER" id="PTHR43654:SF1">
    <property type="entry name" value="ISOPENTENYL PHOSPHATE KINASE"/>
    <property type="match status" value="1"/>
</dbReference>
<dbReference type="GO" id="GO:0003723">
    <property type="term" value="F:RNA binding"/>
    <property type="evidence" value="ECO:0007669"/>
    <property type="project" value="InterPro"/>
</dbReference>
<name>A0A1S7LLF0_MAGMO</name>
<comment type="subcellular location">
    <subcellularLocation>
        <location evidence="8">Cytoplasm</location>
    </subcellularLocation>
</comment>
<dbReference type="AlphaFoldDB" id="A0A1S7LLF0"/>
<comment type="catalytic activity">
    <reaction evidence="8">
        <text>L-glutamate + ATP = L-glutamyl 5-phosphate + ADP</text>
        <dbReference type="Rhea" id="RHEA:14877"/>
        <dbReference type="ChEBI" id="CHEBI:29985"/>
        <dbReference type="ChEBI" id="CHEBI:30616"/>
        <dbReference type="ChEBI" id="CHEBI:58274"/>
        <dbReference type="ChEBI" id="CHEBI:456216"/>
        <dbReference type="EC" id="2.7.2.11"/>
    </reaction>
</comment>
<evidence type="ECO:0000256" key="8">
    <source>
        <dbReference type="HAMAP-Rule" id="MF_00456"/>
    </source>
</evidence>
<feature type="binding site" evidence="8">
    <location>
        <position position="20"/>
    </location>
    <ligand>
        <name>ATP</name>
        <dbReference type="ChEBI" id="CHEBI:30616"/>
    </ligand>
</feature>
<evidence type="ECO:0000256" key="3">
    <source>
        <dbReference type="ARBA" id="ARBA00022650"/>
    </source>
</evidence>
<dbReference type="InterPro" id="IPR002478">
    <property type="entry name" value="PUA"/>
</dbReference>
<feature type="binding site" evidence="8">
    <location>
        <position position="146"/>
    </location>
    <ligand>
        <name>substrate</name>
    </ligand>
</feature>
<dbReference type="GO" id="GO:0004349">
    <property type="term" value="F:glutamate 5-kinase activity"/>
    <property type="evidence" value="ECO:0007669"/>
    <property type="project" value="UniProtKB-UniRule"/>
</dbReference>
<evidence type="ECO:0000256" key="5">
    <source>
        <dbReference type="ARBA" id="ARBA00022741"/>
    </source>
</evidence>
<dbReference type="GO" id="GO:0055129">
    <property type="term" value="P:L-proline biosynthetic process"/>
    <property type="evidence" value="ECO:0007669"/>
    <property type="project" value="UniProtKB-UniRule"/>
</dbReference>
<dbReference type="GO" id="GO:0005524">
    <property type="term" value="F:ATP binding"/>
    <property type="evidence" value="ECO:0007669"/>
    <property type="project" value="UniProtKB-KW"/>
</dbReference>
<keyword evidence="7 8" id="KW-0067">ATP-binding</keyword>